<feature type="compositionally biased region" description="Basic and acidic residues" evidence="3">
    <location>
        <begin position="99"/>
        <end position="109"/>
    </location>
</feature>
<feature type="region of interest" description="Disordered" evidence="3">
    <location>
        <begin position="142"/>
        <end position="297"/>
    </location>
</feature>
<feature type="compositionally biased region" description="Basic and acidic residues" evidence="3">
    <location>
        <begin position="184"/>
        <end position="194"/>
    </location>
</feature>
<feature type="region of interest" description="Disordered" evidence="3">
    <location>
        <begin position="349"/>
        <end position="403"/>
    </location>
</feature>
<evidence type="ECO:0000256" key="2">
    <source>
        <dbReference type="PROSITE-ProRule" id="PRU00176"/>
    </source>
</evidence>
<dbReference type="AlphaFoldDB" id="A0A9W8N1A7"/>
<evidence type="ECO:0000313" key="6">
    <source>
        <dbReference type="Proteomes" id="UP001148786"/>
    </source>
</evidence>
<dbReference type="InterPro" id="IPR000504">
    <property type="entry name" value="RRM_dom"/>
</dbReference>
<dbReference type="OrthoDB" id="21643at2759"/>
<feature type="compositionally biased region" description="Low complexity" evidence="3">
    <location>
        <begin position="268"/>
        <end position="277"/>
    </location>
</feature>
<organism evidence="5 6">
    <name type="scientific">Agrocybe chaxingu</name>
    <dbReference type="NCBI Taxonomy" id="84603"/>
    <lineage>
        <taxon>Eukaryota</taxon>
        <taxon>Fungi</taxon>
        <taxon>Dikarya</taxon>
        <taxon>Basidiomycota</taxon>
        <taxon>Agaricomycotina</taxon>
        <taxon>Agaricomycetes</taxon>
        <taxon>Agaricomycetidae</taxon>
        <taxon>Agaricales</taxon>
        <taxon>Agaricineae</taxon>
        <taxon>Strophariaceae</taxon>
        <taxon>Agrocybe</taxon>
    </lineage>
</organism>
<feature type="compositionally biased region" description="Acidic residues" evidence="3">
    <location>
        <begin position="370"/>
        <end position="381"/>
    </location>
</feature>
<dbReference type="EMBL" id="JANKHO010000034">
    <property type="protein sequence ID" value="KAJ3516997.1"/>
    <property type="molecule type" value="Genomic_DNA"/>
</dbReference>
<dbReference type="InterPro" id="IPR035979">
    <property type="entry name" value="RBD_domain_sf"/>
</dbReference>
<dbReference type="PANTHER" id="PTHR48029:SF1">
    <property type="entry name" value="NUCLEOLAR PROTEIN 8"/>
    <property type="match status" value="1"/>
</dbReference>
<dbReference type="InterPro" id="IPR012677">
    <property type="entry name" value="Nucleotide-bd_a/b_plait_sf"/>
</dbReference>
<accession>A0A9W8N1A7</accession>
<dbReference type="PROSITE" id="PS50102">
    <property type="entry name" value="RRM"/>
    <property type="match status" value="1"/>
</dbReference>
<sequence length="563" mass="61605">MTTTDTLITKRIIVSGLTPAITADDISRRLSSFGTVKATDGFGLLDGVGQPRKFAFVTLETTTGNLAKCMNLLSGTTWKGAKIRLGEAKPDYAEKIALENKKTAEEPPKKRQRHYGGAYSDDMSLVTPENVAEREGWNVSSLGRMTHPVKTRPTHPLVDLEETKSKKGKMPGEPEKQKKKKRAKDPDTRARRTTIDMPAYGSTHLKGVFLDLEVPDTARRRTSTKGQPIDYPPESSSESESDVPVQAPSPLAPRKLLPDVPPAPVNDSPIPSSSKTTVPPPTPIPTSSATLPEGSVDIQKEKAQALGLLASLFGNDDDDWVGRESVGSDIDENELVKGDVMLVDDDEAPEFEIVPNPGGNPTTTKRKVDESEEDSEDEEDVAMAPEMMTSEAPQTAPSPPKATAAKLKDLFAPREQEAGFSLLGHLDLDMELDEEMSFVTEQPIQAPLLEATSSPAPTTLTLQTHSSQAPLVLNPRQALFFPLPAQEGSTTKARQRDVFDLAKDGGWYWRDPAVGFFRTESEDEIRARWEGCKGELTREWKRRWREAGKVSRRKKGGGGDGDE</sequence>
<keyword evidence="6" id="KW-1185">Reference proteome</keyword>
<dbReference type="SUPFAM" id="SSF54928">
    <property type="entry name" value="RNA-binding domain, RBD"/>
    <property type="match status" value="1"/>
</dbReference>
<feature type="domain" description="RRM" evidence="4">
    <location>
        <begin position="10"/>
        <end position="90"/>
    </location>
</feature>
<protein>
    <recommendedName>
        <fullName evidence="4">RRM domain-containing protein</fullName>
    </recommendedName>
</protein>
<evidence type="ECO:0000313" key="5">
    <source>
        <dbReference type="EMBL" id="KAJ3516997.1"/>
    </source>
</evidence>
<gene>
    <name evidence="5" type="ORF">NLJ89_g782</name>
</gene>
<feature type="compositionally biased region" description="Basic and acidic residues" evidence="3">
    <location>
        <begin position="161"/>
        <end position="176"/>
    </location>
</feature>
<dbReference type="PANTHER" id="PTHR48029">
    <property type="entry name" value="NUCLEOLAR PROTEIN 8"/>
    <property type="match status" value="1"/>
</dbReference>
<evidence type="ECO:0000256" key="3">
    <source>
        <dbReference type="SAM" id="MobiDB-lite"/>
    </source>
</evidence>
<reference evidence="5" key="1">
    <citation type="submission" date="2022-07" db="EMBL/GenBank/DDBJ databases">
        <title>Genome Sequence of Agrocybe chaxingu.</title>
        <authorList>
            <person name="Buettner E."/>
        </authorList>
    </citation>
    <scope>NUCLEOTIDE SEQUENCE</scope>
    <source>
        <strain evidence="5">MP-N11</strain>
    </source>
</reference>
<dbReference type="Proteomes" id="UP001148786">
    <property type="component" value="Unassembled WGS sequence"/>
</dbReference>
<proteinExistence type="predicted"/>
<evidence type="ECO:0000256" key="1">
    <source>
        <dbReference type="ARBA" id="ARBA00022884"/>
    </source>
</evidence>
<comment type="caution">
    <text evidence="5">The sequence shown here is derived from an EMBL/GenBank/DDBJ whole genome shotgun (WGS) entry which is preliminary data.</text>
</comment>
<evidence type="ECO:0000259" key="4">
    <source>
        <dbReference type="PROSITE" id="PS50102"/>
    </source>
</evidence>
<feature type="region of interest" description="Disordered" evidence="3">
    <location>
        <begin position="99"/>
        <end position="122"/>
    </location>
</feature>
<dbReference type="GO" id="GO:0003723">
    <property type="term" value="F:RNA binding"/>
    <property type="evidence" value="ECO:0007669"/>
    <property type="project" value="UniProtKB-UniRule"/>
</dbReference>
<dbReference type="SMART" id="SM00360">
    <property type="entry name" value="RRM"/>
    <property type="match status" value="1"/>
</dbReference>
<name>A0A9W8N1A7_9AGAR</name>
<dbReference type="Gene3D" id="3.30.70.330">
    <property type="match status" value="1"/>
</dbReference>
<keyword evidence="1 2" id="KW-0694">RNA-binding</keyword>